<sequence length="73" mass="8291">MKHCFGRAGRHQLDHEIIHDHVGYQIFHQPNHKKPSPPSLSPFLRSGATHGTSTVMSFLHSGQIAWQSRLVVR</sequence>
<name>A0AA88DLQ6_FICCA</name>
<comment type="caution">
    <text evidence="1">The sequence shown here is derived from an EMBL/GenBank/DDBJ whole genome shotgun (WGS) entry which is preliminary data.</text>
</comment>
<accession>A0AA88DLQ6</accession>
<gene>
    <name evidence="1" type="ORF">TIFTF001_026404</name>
</gene>
<keyword evidence="2" id="KW-1185">Reference proteome</keyword>
<dbReference type="Proteomes" id="UP001187192">
    <property type="component" value="Unassembled WGS sequence"/>
</dbReference>
<dbReference type="EMBL" id="BTGU01000069">
    <property type="protein sequence ID" value="GMN57299.1"/>
    <property type="molecule type" value="Genomic_DNA"/>
</dbReference>
<proteinExistence type="predicted"/>
<protein>
    <submittedName>
        <fullName evidence="1">Uncharacterized protein</fullName>
    </submittedName>
</protein>
<dbReference type="AlphaFoldDB" id="A0AA88DLQ6"/>
<reference evidence="1" key="1">
    <citation type="submission" date="2023-07" db="EMBL/GenBank/DDBJ databases">
        <title>draft genome sequence of fig (Ficus carica).</title>
        <authorList>
            <person name="Takahashi T."/>
            <person name="Nishimura K."/>
        </authorList>
    </citation>
    <scope>NUCLEOTIDE SEQUENCE</scope>
</reference>
<evidence type="ECO:0000313" key="1">
    <source>
        <dbReference type="EMBL" id="GMN57299.1"/>
    </source>
</evidence>
<evidence type="ECO:0000313" key="2">
    <source>
        <dbReference type="Proteomes" id="UP001187192"/>
    </source>
</evidence>
<organism evidence="1 2">
    <name type="scientific">Ficus carica</name>
    <name type="common">Common fig</name>
    <dbReference type="NCBI Taxonomy" id="3494"/>
    <lineage>
        <taxon>Eukaryota</taxon>
        <taxon>Viridiplantae</taxon>
        <taxon>Streptophyta</taxon>
        <taxon>Embryophyta</taxon>
        <taxon>Tracheophyta</taxon>
        <taxon>Spermatophyta</taxon>
        <taxon>Magnoliopsida</taxon>
        <taxon>eudicotyledons</taxon>
        <taxon>Gunneridae</taxon>
        <taxon>Pentapetalae</taxon>
        <taxon>rosids</taxon>
        <taxon>fabids</taxon>
        <taxon>Rosales</taxon>
        <taxon>Moraceae</taxon>
        <taxon>Ficeae</taxon>
        <taxon>Ficus</taxon>
    </lineage>
</organism>